<sequence>MMKHLGDRRHRVGIVAGMVPRSWRGAWFVAACATWLATGPQAQAATQPKLKVCTSWFAQAEQGGFFQAKALGLYEKAGLDVTIQTGGPQINGQQLLASGVCDFYTGYPMQTMQAVERGAPVVSVAAFFQRDPQALITHQGIKSLAELKGRPIMVAQYANATWWPWLESRFGYTRAQQKPYNASVAPFLHDKDLSMQGYVGNEPLAIEKGGETPEVFLLADDGWMAYGKTIDTRVDLIRKHSAWVAAFVKASLEGWKSYLADPEPGNKLIQQANPKQTVEQLDFSIRMMKKYRLVTGGAAATDGIGIMTDKRWKAMFDYMVHNKMIPASFDDKKAYDLQFVQGLDIRPDAADLH</sequence>
<dbReference type="GO" id="GO:0009228">
    <property type="term" value="P:thiamine biosynthetic process"/>
    <property type="evidence" value="ECO:0007669"/>
    <property type="project" value="InterPro"/>
</dbReference>
<dbReference type="PANTHER" id="PTHR31528:SF3">
    <property type="entry name" value="THIAMINE BIOSYNTHESIS PROTEIN HI_0357-RELATED"/>
    <property type="match status" value="1"/>
</dbReference>
<comment type="caution">
    <text evidence="2">The sequence shown here is derived from an EMBL/GenBank/DDBJ whole genome shotgun (WGS) entry which is preliminary data.</text>
</comment>
<protein>
    <submittedName>
        <fullName evidence="2">NMT1/THI5 like protein</fullName>
    </submittedName>
</protein>
<dbReference type="Pfam" id="PF09084">
    <property type="entry name" value="NMT1"/>
    <property type="match status" value="1"/>
</dbReference>
<dbReference type="InterPro" id="IPR015168">
    <property type="entry name" value="SsuA/THI5"/>
</dbReference>
<accession>A0A1J5RJX6</accession>
<dbReference type="SUPFAM" id="SSF53850">
    <property type="entry name" value="Periplasmic binding protein-like II"/>
    <property type="match status" value="1"/>
</dbReference>
<organism evidence="2">
    <name type="scientific">mine drainage metagenome</name>
    <dbReference type="NCBI Taxonomy" id="410659"/>
    <lineage>
        <taxon>unclassified sequences</taxon>
        <taxon>metagenomes</taxon>
        <taxon>ecological metagenomes</taxon>
    </lineage>
</organism>
<evidence type="ECO:0000259" key="1">
    <source>
        <dbReference type="Pfam" id="PF09084"/>
    </source>
</evidence>
<dbReference type="EMBL" id="MLJW01000160">
    <property type="protein sequence ID" value="OIQ95762.1"/>
    <property type="molecule type" value="Genomic_DNA"/>
</dbReference>
<proteinExistence type="predicted"/>
<feature type="domain" description="SsuA/THI5-like" evidence="1">
    <location>
        <begin position="63"/>
        <end position="263"/>
    </location>
</feature>
<name>A0A1J5RJX6_9ZZZZ</name>
<evidence type="ECO:0000313" key="2">
    <source>
        <dbReference type="EMBL" id="OIQ95762.1"/>
    </source>
</evidence>
<dbReference type="InterPro" id="IPR027939">
    <property type="entry name" value="NMT1/THI5"/>
</dbReference>
<dbReference type="Gene3D" id="3.40.190.10">
    <property type="entry name" value="Periplasmic binding protein-like II"/>
    <property type="match status" value="2"/>
</dbReference>
<gene>
    <name evidence="2" type="ORF">GALL_222210</name>
</gene>
<dbReference type="AlphaFoldDB" id="A0A1J5RJX6"/>
<dbReference type="PANTHER" id="PTHR31528">
    <property type="entry name" value="4-AMINO-5-HYDROXYMETHYL-2-METHYLPYRIMIDINE PHOSPHATE SYNTHASE THI11-RELATED"/>
    <property type="match status" value="1"/>
</dbReference>
<reference evidence="2" key="1">
    <citation type="submission" date="2016-10" db="EMBL/GenBank/DDBJ databases">
        <title>Sequence of Gallionella enrichment culture.</title>
        <authorList>
            <person name="Poehlein A."/>
            <person name="Muehling M."/>
            <person name="Daniel R."/>
        </authorList>
    </citation>
    <scope>NUCLEOTIDE SEQUENCE</scope>
</reference>